<evidence type="ECO:0000256" key="2">
    <source>
        <dbReference type="ARBA" id="ARBA00023136"/>
    </source>
</evidence>
<feature type="domain" description="Neurotransmitter-gated ion-channel ligand-binding" evidence="3">
    <location>
        <begin position="7"/>
        <end position="96"/>
    </location>
</feature>
<dbReference type="PROSITE" id="PS00236">
    <property type="entry name" value="NEUROTR_ION_CHANNEL"/>
    <property type="match status" value="1"/>
</dbReference>
<gene>
    <name evidence="4" type="ORF">TCAL_15432</name>
</gene>
<dbReference type="AlphaFoldDB" id="A0A553PRD6"/>
<dbReference type="GO" id="GO:0016020">
    <property type="term" value="C:membrane"/>
    <property type="evidence" value="ECO:0007669"/>
    <property type="project" value="UniProtKB-SubCell"/>
</dbReference>
<dbReference type="GO" id="GO:0005230">
    <property type="term" value="F:extracellular ligand-gated monoatomic ion channel activity"/>
    <property type="evidence" value="ECO:0007669"/>
    <property type="project" value="InterPro"/>
</dbReference>
<name>A0A553PRD6_TIGCA</name>
<feature type="non-terminal residue" evidence="4">
    <location>
        <position position="1"/>
    </location>
</feature>
<evidence type="ECO:0000259" key="3">
    <source>
        <dbReference type="Pfam" id="PF02931"/>
    </source>
</evidence>
<keyword evidence="2" id="KW-0472">Membrane</keyword>
<keyword evidence="5" id="KW-1185">Reference proteome</keyword>
<dbReference type="InterPro" id="IPR036734">
    <property type="entry name" value="Neur_chan_lig-bd_sf"/>
</dbReference>
<comment type="caution">
    <text evidence="4">The sequence shown here is derived from an EMBL/GenBank/DDBJ whole genome shotgun (WGS) entry which is preliminary data.</text>
</comment>
<dbReference type="STRING" id="6832.A0A553PRD6"/>
<dbReference type="InterPro" id="IPR006202">
    <property type="entry name" value="Neur_chan_lig-bd"/>
</dbReference>
<organism evidence="4 5">
    <name type="scientific">Tigriopus californicus</name>
    <name type="common">Marine copepod</name>
    <dbReference type="NCBI Taxonomy" id="6832"/>
    <lineage>
        <taxon>Eukaryota</taxon>
        <taxon>Metazoa</taxon>
        <taxon>Ecdysozoa</taxon>
        <taxon>Arthropoda</taxon>
        <taxon>Crustacea</taxon>
        <taxon>Multicrustacea</taxon>
        <taxon>Hexanauplia</taxon>
        <taxon>Copepoda</taxon>
        <taxon>Harpacticoida</taxon>
        <taxon>Harpacticidae</taxon>
        <taxon>Tigriopus</taxon>
    </lineage>
</organism>
<evidence type="ECO:0000313" key="4">
    <source>
        <dbReference type="EMBL" id="TRY80232.1"/>
    </source>
</evidence>
<feature type="non-terminal residue" evidence="4">
    <location>
        <position position="105"/>
    </location>
</feature>
<evidence type="ECO:0000313" key="5">
    <source>
        <dbReference type="Proteomes" id="UP000318571"/>
    </source>
</evidence>
<evidence type="ECO:0000256" key="1">
    <source>
        <dbReference type="ARBA" id="ARBA00004370"/>
    </source>
</evidence>
<sequence length="105" mass="12339">NLELIHDLWVPNIFIYNLKTFKVIDVLSKLAGLWINSKKEIYYSQATHITFICPMLFDSFPLDTQVCKFQVSEKKIRDNDNNLEWRHLESIDCQAFLVGNGLSWC</sequence>
<dbReference type="Pfam" id="PF02931">
    <property type="entry name" value="Neur_chan_LBD"/>
    <property type="match status" value="1"/>
</dbReference>
<dbReference type="EMBL" id="VCGU01000001">
    <property type="protein sequence ID" value="TRY80232.1"/>
    <property type="molecule type" value="Genomic_DNA"/>
</dbReference>
<dbReference type="Proteomes" id="UP000318571">
    <property type="component" value="Chromosome 12"/>
</dbReference>
<accession>A0A553PRD6</accession>
<proteinExistence type="predicted"/>
<dbReference type="Gene3D" id="2.70.170.10">
    <property type="entry name" value="Neurotransmitter-gated ion-channel ligand-binding domain"/>
    <property type="match status" value="1"/>
</dbReference>
<protein>
    <recommendedName>
        <fullName evidence="3">Neurotransmitter-gated ion-channel ligand-binding domain-containing protein</fullName>
    </recommendedName>
</protein>
<reference evidence="4 5" key="1">
    <citation type="journal article" date="2018" name="Nat. Ecol. Evol.">
        <title>Genomic signatures of mitonuclear coevolution across populations of Tigriopus californicus.</title>
        <authorList>
            <person name="Barreto F.S."/>
            <person name="Watson E.T."/>
            <person name="Lima T.G."/>
            <person name="Willett C.S."/>
            <person name="Edmands S."/>
            <person name="Li W."/>
            <person name="Burton R.S."/>
        </authorList>
    </citation>
    <scope>NUCLEOTIDE SEQUENCE [LARGE SCALE GENOMIC DNA]</scope>
    <source>
        <strain evidence="4 5">San Diego</strain>
    </source>
</reference>
<dbReference type="InterPro" id="IPR018000">
    <property type="entry name" value="Neurotransmitter_ion_chnl_CS"/>
</dbReference>
<dbReference type="SUPFAM" id="SSF63712">
    <property type="entry name" value="Nicotinic receptor ligand binding domain-like"/>
    <property type="match status" value="1"/>
</dbReference>
<comment type="subcellular location">
    <subcellularLocation>
        <location evidence="1">Membrane</location>
    </subcellularLocation>
</comment>